<keyword evidence="1" id="KW-0732">Signal</keyword>
<evidence type="ECO:0000313" key="2">
    <source>
        <dbReference type="EMBL" id="KAF2709358.1"/>
    </source>
</evidence>
<dbReference type="EMBL" id="MU005770">
    <property type="protein sequence ID" value="KAF2709358.1"/>
    <property type="molecule type" value="Genomic_DNA"/>
</dbReference>
<evidence type="ECO:0008006" key="4">
    <source>
        <dbReference type="Google" id="ProtNLM"/>
    </source>
</evidence>
<reference evidence="2" key="1">
    <citation type="journal article" date="2020" name="Stud. Mycol.">
        <title>101 Dothideomycetes genomes: a test case for predicting lifestyles and emergence of pathogens.</title>
        <authorList>
            <person name="Haridas S."/>
            <person name="Albert R."/>
            <person name="Binder M."/>
            <person name="Bloem J."/>
            <person name="Labutti K."/>
            <person name="Salamov A."/>
            <person name="Andreopoulos B."/>
            <person name="Baker S."/>
            <person name="Barry K."/>
            <person name="Bills G."/>
            <person name="Bluhm B."/>
            <person name="Cannon C."/>
            <person name="Castanera R."/>
            <person name="Culley D."/>
            <person name="Daum C."/>
            <person name="Ezra D."/>
            <person name="Gonzalez J."/>
            <person name="Henrissat B."/>
            <person name="Kuo A."/>
            <person name="Liang C."/>
            <person name="Lipzen A."/>
            <person name="Lutzoni F."/>
            <person name="Magnuson J."/>
            <person name="Mondo S."/>
            <person name="Nolan M."/>
            <person name="Ohm R."/>
            <person name="Pangilinan J."/>
            <person name="Park H.-J."/>
            <person name="Ramirez L."/>
            <person name="Alfaro M."/>
            <person name="Sun H."/>
            <person name="Tritt A."/>
            <person name="Yoshinaga Y."/>
            <person name="Zwiers L.-H."/>
            <person name="Turgeon B."/>
            <person name="Goodwin S."/>
            <person name="Spatafora J."/>
            <person name="Crous P."/>
            <person name="Grigoriev I."/>
        </authorList>
    </citation>
    <scope>NUCLEOTIDE SEQUENCE</scope>
    <source>
        <strain evidence="2">CBS 279.74</strain>
    </source>
</reference>
<feature type="signal peptide" evidence="1">
    <location>
        <begin position="1"/>
        <end position="19"/>
    </location>
</feature>
<dbReference type="AlphaFoldDB" id="A0A6G1K971"/>
<evidence type="ECO:0000313" key="3">
    <source>
        <dbReference type="Proteomes" id="UP000799428"/>
    </source>
</evidence>
<organism evidence="2 3">
    <name type="scientific">Pleomassaria siparia CBS 279.74</name>
    <dbReference type="NCBI Taxonomy" id="1314801"/>
    <lineage>
        <taxon>Eukaryota</taxon>
        <taxon>Fungi</taxon>
        <taxon>Dikarya</taxon>
        <taxon>Ascomycota</taxon>
        <taxon>Pezizomycotina</taxon>
        <taxon>Dothideomycetes</taxon>
        <taxon>Pleosporomycetidae</taxon>
        <taxon>Pleosporales</taxon>
        <taxon>Pleomassariaceae</taxon>
        <taxon>Pleomassaria</taxon>
    </lineage>
</organism>
<proteinExistence type="predicted"/>
<feature type="chain" id="PRO_5026044447" description="Secreted protein" evidence="1">
    <location>
        <begin position="20"/>
        <end position="91"/>
    </location>
</feature>
<accession>A0A6G1K971</accession>
<dbReference type="Proteomes" id="UP000799428">
    <property type="component" value="Unassembled WGS sequence"/>
</dbReference>
<sequence>MFSFVFTAILPTISSLSLAVCRAHVRADSTVVQAGQIAASNGTLAPFTNSTSALTSPSSPTYSIRLPRLLHASGCGWWVAQTNLADAFSFS</sequence>
<name>A0A6G1K971_9PLEO</name>
<protein>
    <recommendedName>
        <fullName evidence="4">Secreted protein</fullName>
    </recommendedName>
</protein>
<gene>
    <name evidence="2" type="ORF">K504DRAFT_272859</name>
</gene>
<keyword evidence="3" id="KW-1185">Reference proteome</keyword>
<evidence type="ECO:0000256" key="1">
    <source>
        <dbReference type="SAM" id="SignalP"/>
    </source>
</evidence>